<gene>
    <name evidence="10" type="primary">MAU2_1</name>
    <name evidence="10" type="ORF">SK128_025667</name>
</gene>
<evidence type="ECO:0000313" key="11">
    <source>
        <dbReference type="Proteomes" id="UP001381693"/>
    </source>
</evidence>
<dbReference type="Pfam" id="PF10345">
    <property type="entry name" value="Cohesin_load"/>
    <property type="match status" value="1"/>
</dbReference>
<dbReference type="GO" id="GO:0005654">
    <property type="term" value="C:nucleoplasm"/>
    <property type="evidence" value="ECO:0007669"/>
    <property type="project" value="UniProtKB-SubCell"/>
</dbReference>
<dbReference type="GO" id="GO:0051301">
    <property type="term" value="P:cell division"/>
    <property type="evidence" value="ECO:0007669"/>
    <property type="project" value="UniProtKB-KW"/>
</dbReference>
<dbReference type="PANTHER" id="PTHR21394">
    <property type="entry name" value="MAU2 CHROMATID COHESION FACTOR HOMOLOG"/>
    <property type="match status" value="1"/>
</dbReference>
<keyword evidence="5" id="KW-0802">TPR repeat</keyword>
<evidence type="ECO:0000256" key="5">
    <source>
        <dbReference type="ARBA" id="ARBA00022803"/>
    </source>
</evidence>
<evidence type="ECO:0000256" key="1">
    <source>
        <dbReference type="ARBA" id="ARBA00004642"/>
    </source>
</evidence>
<evidence type="ECO:0000256" key="6">
    <source>
        <dbReference type="ARBA" id="ARBA00022829"/>
    </source>
</evidence>
<sequence>MGVSELDYASAGTLLQMGLEYCHIQGVAYNQLLFLLSKIMVFLLEGRSAAEVQALLNQANQSVEQYNGAQGQKEHLRVFYLVLLVVHNLNSGQVKSVKPALKQLQQSIQNITQLSENEVNPSSMSEMFAWLPRDQLCVLVYLVSVMHSMQAGYMEKAQKYTDKALLQIDKLKAEDNASILSSLQLMLLEHNAMCHLIIGSKTQAIKEISKVCQLLQEDSKLLQAHRAQLHTLLAVYSMSMNNSEAAEIQFNAALRVERFLARKRALEKKGLKVNPGKTELMVSSKGGQEEVNLQMEDGTVLSQSSEFNYLGSVLAEEGGTEKAVRQRVKEAWYFLRQENTFKSQNDDIQDSGQACTAIWGRSLVT</sequence>
<comment type="similarity">
    <text evidence="2">Belongs to the SCC4/mau-2 family.</text>
</comment>
<evidence type="ECO:0000256" key="2">
    <source>
        <dbReference type="ARBA" id="ARBA00008585"/>
    </source>
</evidence>
<organism evidence="10 11">
    <name type="scientific">Halocaridina rubra</name>
    <name type="common">Hawaiian red shrimp</name>
    <dbReference type="NCBI Taxonomy" id="373956"/>
    <lineage>
        <taxon>Eukaryota</taxon>
        <taxon>Metazoa</taxon>
        <taxon>Ecdysozoa</taxon>
        <taxon>Arthropoda</taxon>
        <taxon>Crustacea</taxon>
        <taxon>Multicrustacea</taxon>
        <taxon>Malacostraca</taxon>
        <taxon>Eumalacostraca</taxon>
        <taxon>Eucarida</taxon>
        <taxon>Decapoda</taxon>
        <taxon>Pleocyemata</taxon>
        <taxon>Caridea</taxon>
        <taxon>Atyoidea</taxon>
        <taxon>Atyidae</taxon>
        <taxon>Halocaridina</taxon>
    </lineage>
</organism>
<comment type="subcellular location">
    <subcellularLocation>
        <location evidence="1">Nucleus</location>
        <location evidence="1">Nucleoplasm</location>
    </subcellularLocation>
</comment>
<dbReference type="Proteomes" id="UP001381693">
    <property type="component" value="Unassembled WGS sequence"/>
</dbReference>
<reference evidence="10 11" key="1">
    <citation type="submission" date="2023-11" db="EMBL/GenBank/DDBJ databases">
        <title>Halocaridina rubra genome assembly.</title>
        <authorList>
            <person name="Smith C."/>
        </authorList>
    </citation>
    <scope>NUCLEOTIDE SEQUENCE [LARGE SCALE GENOMIC DNA]</scope>
    <source>
        <strain evidence="10">EP-1</strain>
        <tissue evidence="10">Whole</tissue>
    </source>
</reference>
<comment type="caution">
    <text evidence="10">The sequence shown here is derived from an EMBL/GenBank/DDBJ whole genome shotgun (WGS) entry which is preliminary data.</text>
</comment>
<protein>
    <recommendedName>
        <fullName evidence="9">Cohesin loading complex subunit SCC4 homolog</fullName>
    </recommendedName>
</protein>
<dbReference type="EMBL" id="JAXCGZ010013231">
    <property type="protein sequence ID" value="KAK7073245.1"/>
    <property type="molecule type" value="Genomic_DNA"/>
</dbReference>
<keyword evidence="6" id="KW-0159">Chromosome partition</keyword>
<dbReference type="AlphaFoldDB" id="A0AAN8WVU1"/>
<keyword evidence="3" id="KW-0132">Cell division</keyword>
<keyword evidence="8" id="KW-0131">Cell cycle</keyword>
<keyword evidence="4" id="KW-0498">Mitosis</keyword>
<evidence type="ECO:0000256" key="7">
    <source>
        <dbReference type="ARBA" id="ARBA00023242"/>
    </source>
</evidence>
<dbReference type="GO" id="GO:0007059">
    <property type="term" value="P:chromosome segregation"/>
    <property type="evidence" value="ECO:0007669"/>
    <property type="project" value="UniProtKB-KW"/>
</dbReference>
<name>A0AAN8WVU1_HALRR</name>
<keyword evidence="7" id="KW-0539">Nucleus</keyword>
<dbReference type="InterPro" id="IPR019440">
    <property type="entry name" value="MAU2"/>
</dbReference>
<proteinExistence type="inferred from homology"/>
<evidence type="ECO:0000313" key="10">
    <source>
        <dbReference type="EMBL" id="KAK7073245.1"/>
    </source>
</evidence>
<accession>A0AAN8WVU1</accession>
<keyword evidence="11" id="KW-1185">Reference proteome</keyword>
<evidence type="ECO:0000256" key="3">
    <source>
        <dbReference type="ARBA" id="ARBA00022618"/>
    </source>
</evidence>
<evidence type="ECO:0000256" key="8">
    <source>
        <dbReference type="ARBA" id="ARBA00023306"/>
    </source>
</evidence>
<dbReference type="GO" id="GO:0007064">
    <property type="term" value="P:mitotic sister chromatid cohesion"/>
    <property type="evidence" value="ECO:0007669"/>
    <property type="project" value="InterPro"/>
</dbReference>
<evidence type="ECO:0000256" key="4">
    <source>
        <dbReference type="ARBA" id="ARBA00022776"/>
    </source>
</evidence>
<evidence type="ECO:0000256" key="9">
    <source>
        <dbReference type="ARBA" id="ARBA00030523"/>
    </source>
</evidence>